<feature type="transmembrane region" description="Helical" evidence="10">
    <location>
        <begin position="1240"/>
        <end position="1264"/>
    </location>
</feature>
<dbReference type="Pfam" id="PF19055">
    <property type="entry name" value="ABC2_membrane_7"/>
    <property type="match status" value="1"/>
</dbReference>
<dbReference type="PROSITE" id="PS50893">
    <property type="entry name" value="ABC_TRANSPORTER_2"/>
    <property type="match status" value="2"/>
</dbReference>
<dbReference type="InterPro" id="IPR043926">
    <property type="entry name" value="ABCG_dom"/>
</dbReference>
<dbReference type="CDD" id="cd03233">
    <property type="entry name" value="ABCG_PDR_domain1"/>
    <property type="match status" value="1"/>
</dbReference>
<keyword evidence="3" id="KW-0813">Transport</keyword>
<dbReference type="InterPro" id="IPR003439">
    <property type="entry name" value="ABC_transporter-like_ATP-bd"/>
</dbReference>
<dbReference type="Gene3D" id="3.40.50.300">
    <property type="entry name" value="P-loop containing nucleotide triphosphate hydrolases"/>
    <property type="match status" value="2"/>
</dbReference>
<reference evidence="12" key="1">
    <citation type="submission" date="2022-12" db="EMBL/GenBank/DDBJ databases">
        <title>Draft genome assemblies for two species of Escallonia (Escalloniales).</title>
        <authorList>
            <person name="Chanderbali A."/>
            <person name="Dervinis C."/>
            <person name="Anghel I."/>
            <person name="Soltis D."/>
            <person name="Soltis P."/>
            <person name="Zapata F."/>
        </authorList>
    </citation>
    <scope>NUCLEOTIDE SEQUENCE</scope>
    <source>
        <strain evidence="12">UCBG64.0493</strain>
        <tissue evidence="12">Leaf</tissue>
    </source>
</reference>
<keyword evidence="5" id="KW-0677">Repeat</keyword>
<dbReference type="GO" id="GO:0009914">
    <property type="term" value="P:hormone transport"/>
    <property type="evidence" value="ECO:0007669"/>
    <property type="project" value="UniProtKB-ARBA"/>
</dbReference>
<dbReference type="FunFam" id="3.40.50.300:FF:000059">
    <property type="entry name" value="ABC transporter G family member 40"/>
    <property type="match status" value="1"/>
</dbReference>
<comment type="similarity">
    <text evidence="2">Belongs to the ABC transporter superfamily. ABCG family. PDR (TC 3.A.1.205) subfamily.</text>
</comment>
<dbReference type="Pfam" id="PF00005">
    <property type="entry name" value="ABC_tran"/>
    <property type="match status" value="2"/>
</dbReference>
<dbReference type="InterPro" id="IPR003593">
    <property type="entry name" value="AAA+_ATPase"/>
</dbReference>
<evidence type="ECO:0000259" key="11">
    <source>
        <dbReference type="PROSITE" id="PS50893"/>
    </source>
</evidence>
<evidence type="ECO:0000256" key="4">
    <source>
        <dbReference type="ARBA" id="ARBA00022692"/>
    </source>
</evidence>
<evidence type="ECO:0000256" key="7">
    <source>
        <dbReference type="ARBA" id="ARBA00022840"/>
    </source>
</evidence>
<keyword evidence="7" id="KW-0067">ATP-binding</keyword>
<dbReference type="Pfam" id="PF08370">
    <property type="entry name" value="PDR_assoc"/>
    <property type="match status" value="1"/>
</dbReference>
<dbReference type="GO" id="GO:0005524">
    <property type="term" value="F:ATP binding"/>
    <property type="evidence" value="ECO:0007669"/>
    <property type="project" value="UniProtKB-KW"/>
</dbReference>
<feature type="transmembrane region" description="Helical" evidence="10">
    <location>
        <begin position="1168"/>
        <end position="1186"/>
    </location>
</feature>
<keyword evidence="8 10" id="KW-1133">Transmembrane helix</keyword>
<dbReference type="GO" id="GO:2000032">
    <property type="term" value="P:regulation of secondary shoot formation"/>
    <property type="evidence" value="ECO:0007669"/>
    <property type="project" value="UniProtKB-ARBA"/>
</dbReference>
<evidence type="ECO:0000256" key="9">
    <source>
        <dbReference type="ARBA" id="ARBA00023136"/>
    </source>
</evidence>
<dbReference type="InterPro" id="IPR034001">
    <property type="entry name" value="ABCG_PDR_1"/>
</dbReference>
<protein>
    <recommendedName>
        <fullName evidence="11">ABC transporter domain-containing protein</fullName>
    </recommendedName>
</protein>
<dbReference type="GO" id="GO:0016887">
    <property type="term" value="F:ATP hydrolysis activity"/>
    <property type="evidence" value="ECO:0007669"/>
    <property type="project" value="InterPro"/>
</dbReference>
<feature type="transmembrane region" description="Helical" evidence="10">
    <location>
        <begin position="1270"/>
        <end position="1291"/>
    </location>
</feature>
<evidence type="ECO:0000313" key="13">
    <source>
        <dbReference type="Proteomes" id="UP001188597"/>
    </source>
</evidence>
<dbReference type="GO" id="GO:0005886">
    <property type="term" value="C:plasma membrane"/>
    <property type="evidence" value="ECO:0007669"/>
    <property type="project" value="UniProtKB-ARBA"/>
</dbReference>
<feature type="transmembrane region" description="Helical" evidence="10">
    <location>
        <begin position="1206"/>
        <end position="1228"/>
    </location>
</feature>
<comment type="caution">
    <text evidence="12">The sequence shown here is derived from an EMBL/GenBank/DDBJ whole genome shotgun (WGS) entry which is preliminary data.</text>
</comment>
<evidence type="ECO:0000313" key="12">
    <source>
        <dbReference type="EMBL" id="KAK3034665.1"/>
    </source>
</evidence>
<dbReference type="InterPro" id="IPR013525">
    <property type="entry name" value="ABC2_TM"/>
</dbReference>
<evidence type="ECO:0000256" key="3">
    <source>
        <dbReference type="ARBA" id="ARBA00022448"/>
    </source>
</evidence>
<feature type="domain" description="ABC transporter" evidence="11">
    <location>
        <begin position="167"/>
        <end position="442"/>
    </location>
</feature>
<feature type="transmembrane region" description="Helical" evidence="10">
    <location>
        <begin position="618"/>
        <end position="639"/>
    </location>
</feature>
<keyword evidence="13" id="KW-1185">Reference proteome</keyword>
<keyword evidence="9 10" id="KW-0472">Membrane</keyword>
<dbReference type="PANTHER" id="PTHR19241">
    <property type="entry name" value="ATP-BINDING CASSETTE TRANSPORTER"/>
    <property type="match status" value="1"/>
</dbReference>
<dbReference type="InterPro" id="IPR027417">
    <property type="entry name" value="P-loop_NTPase"/>
</dbReference>
<dbReference type="Proteomes" id="UP001188597">
    <property type="component" value="Unassembled WGS sequence"/>
</dbReference>
<dbReference type="InterPro" id="IPR013581">
    <property type="entry name" value="PDR_assoc"/>
</dbReference>
<dbReference type="SMART" id="SM00382">
    <property type="entry name" value="AAA"/>
    <property type="match status" value="2"/>
</dbReference>
<evidence type="ECO:0000256" key="2">
    <source>
        <dbReference type="ARBA" id="ARBA00006012"/>
    </source>
</evidence>
<dbReference type="GO" id="GO:0140359">
    <property type="term" value="F:ABC-type transporter activity"/>
    <property type="evidence" value="ECO:0007669"/>
    <property type="project" value="InterPro"/>
</dbReference>
<evidence type="ECO:0000256" key="5">
    <source>
        <dbReference type="ARBA" id="ARBA00022737"/>
    </source>
</evidence>
<accession>A0AA89BAL6</accession>
<proteinExistence type="inferred from homology"/>
<feature type="transmembrane region" description="Helical" evidence="10">
    <location>
        <begin position="1353"/>
        <end position="1374"/>
    </location>
</feature>
<feature type="transmembrane region" description="Helical" evidence="10">
    <location>
        <begin position="547"/>
        <end position="568"/>
    </location>
</feature>
<evidence type="ECO:0000256" key="8">
    <source>
        <dbReference type="ARBA" id="ARBA00022989"/>
    </source>
</evidence>
<evidence type="ECO:0000256" key="6">
    <source>
        <dbReference type="ARBA" id="ARBA00022741"/>
    </source>
</evidence>
<dbReference type="SUPFAM" id="SSF52540">
    <property type="entry name" value="P-loop containing nucleoside triphosphate hydrolases"/>
    <property type="match status" value="2"/>
</dbReference>
<evidence type="ECO:0000256" key="1">
    <source>
        <dbReference type="ARBA" id="ARBA00004141"/>
    </source>
</evidence>
<dbReference type="Pfam" id="PF01061">
    <property type="entry name" value="ABC2_membrane"/>
    <property type="match status" value="2"/>
</dbReference>
<feature type="transmembrane region" description="Helical" evidence="10">
    <location>
        <begin position="726"/>
        <end position="750"/>
    </location>
</feature>
<gene>
    <name evidence="12" type="ORF">RJ639_033620</name>
</gene>
<organism evidence="12 13">
    <name type="scientific">Escallonia herrerae</name>
    <dbReference type="NCBI Taxonomy" id="1293975"/>
    <lineage>
        <taxon>Eukaryota</taxon>
        <taxon>Viridiplantae</taxon>
        <taxon>Streptophyta</taxon>
        <taxon>Embryophyta</taxon>
        <taxon>Tracheophyta</taxon>
        <taxon>Spermatophyta</taxon>
        <taxon>Magnoliopsida</taxon>
        <taxon>eudicotyledons</taxon>
        <taxon>Gunneridae</taxon>
        <taxon>Pentapetalae</taxon>
        <taxon>asterids</taxon>
        <taxon>campanulids</taxon>
        <taxon>Escalloniales</taxon>
        <taxon>Escalloniaceae</taxon>
        <taxon>Escallonia</taxon>
    </lineage>
</organism>
<keyword evidence="4 10" id="KW-0812">Transmembrane</keyword>
<evidence type="ECO:0000256" key="10">
    <source>
        <dbReference type="SAM" id="Phobius"/>
    </source>
</evidence>
<sequence length="1381" mass="156811">MSEVFERNDIEPLRIELADIERNVSSSFLLHASTLGSASSARSSGGHDDEVELQWAAIERLPTYKRLRTSIFDQKNLSSREEDGKTVIDVTKLGAAERHVFIERLLKKIEEGNQKLLQKLKTRIDRVGLELPTVEVRYQNLSVEAECQGVHGNPLPTLWNTFKSVTSAIKNVIGHSTRGSKIKILRDVSGIIKPSRMTLLLGPPGRGKTTLLLALSGKLDQTLKATGDISYNGYNLNEVTPQKTSAYVSQYDLHISEMTVRETLDFAARCQGTGSRTEIMAEVSRREKQAGIIPEPDVDTYMKAIAIEGLKRTLQTDYVLKILGLDTCADTIVGDAMRRGISGGQKKRLTTGEIIIGPAKVMLTDEVSTGLDSSTTFQIVTCLQQWTHITGSTIVVSLLQPAPETFNLFDDIVMMAEGKTVYHGPRNNVLELFEKCGFRCPPRKGIADFLQEVCSELPFDYVVSKKDQAQYWCHMDKPYNYVSVEELGKTFKEFHHGQKLDEELSQPFHKSEFSKSAMSFNIYSLRKWELFKACMAREWLLMKRNSFVHVFKSTQLVVIALVTMTVFIRTRMSIDVIDANYYMGSLFFALIRLMCNGIQELSMTVSRLAVFYKQRDSYFYPAWTYSIPAVILKIPFSFLDAFLWTALSYYVIGYSPEPEASLPAWLEWGSWLSPLTYAQIGASVNEFLAPRWQKVGKKETMPLVSSSNTTIGQKVLTNRGLNYDGYFYWISMGALLGFWIVFNIGFTFALSCLKPPGRSQTLISHERLSELRRKKSLRSISQENNWPGATPSRGPAKAKQIGMVLPFKPVIITFENVQYFVNTPKKMREQGFKQKRLQLLQDITGAFRPGVLTALMGVSGAGKTTLLDVLSGRKTGGIIEGDIRIGGYPKRQATYARISGYCEQTDIRSPQITIEESLTYSAWLRLPSQIPQSTKAEFVAEVLQMIELDNLKEMLVSFPGVSGISTEQRKRLTIAVELVSNPSIVFMDEPTSGLDARAAAIVMRIVKNIVSTMRTVVCTIHQPTNSKEKRRTNNIFWRAGFRIQVNSSIILRQATNQQMVQIFLHFALVFTNIPGVPKINEQNNPATWMLEVTSPSAEALLGLDFAHLYKESHLYRYTKELAKELSSPAEDAKELHFSTSYAQNGWEQFKACLWKQHLSYWRSPKYNLVRLTFITMASLLFGAILWRKGKNIERFAGMYSSWAYSFAQMTIEIPYIFLQAALFVIITYPAIDFYCSEYKIFWYFYTMFSTLLYFTYLGMLLVSITPNFQVASVLASFCYTMLNLFSGFLIPGPRIPKWWVWCYWICPTAWSLRGLLTSQYGDIDKEIIVFGERKAINSFLQSYFGFRRDFQGVVAFLLISFPLVSVFCFTYSMAKLNFQRR</sequence>
<feature type="transmembrane region" description="Helical" evidence="10">
    <location>
        <begin position="580"/>
        <end position="598"/>
    </location>
</feature>
<comment type="subcellular location">
    <subcellularLocation>
        <location evidence="1">Membrane</location>
        <topology evidence="1">Multi-pass membrane protein</topology>
    </subcellularLocation>
</comment>
<feature type="domain" description="ABC transporter" evidence="11">
    <location>
        <begin position="812"/>
        <end position="1064"/>
    </location>
</feature>
<dbReference type="FunFam" id="3.40.50.300:FF:000179">
    <property type="entry name" value="ABC transporter G family member 34"/>
    <property type="match status" value="1"/>
</dbReference>
<dbReference type="EMBL" id="JAVXUP010000196">
    <property type="protein sequence ID" value="KAK3034665.1"/>
    <property type="molecule type" value="Genomic_DNA"/>
</dbReference>
<keyword evidence="6" id="KW-0547">Nucleotide-binding</keyword>
<name>A0AA89BAL6_9ASTE</name>